<evidence type="ECO:0000259" key="8">
    <source>
        <dbReference type="PROSITE" id="PS01124"/>
    </source>
</evidence>
<name>A0A934S1Z9_9BACT</name>
<dbReference type="InterPro" id="IPR001789">
    <property type="entry name" value="Sig_transdc_resp-reg_receiver"/>
</dbReference>
<dbReference type="PROSITE" id="PS50110">
    <property type="entry name" value="RESPONSE_REGULATORY"/>
    <property type="match status" value="1"/>
</dbReference>
<dbReference type="Pfam" id="PF02518">
    <property type="entry name" value="HATPase_c"/>
    <property type="match status" value="1"/>
</dbReference>
<reference evidence="11" key="1">
    <citation type="submission" date="2021-01" db="EMBL/GenBank/DDBJ databases">
        <title>Modified the classification status of verrucomicrobia.</title>
        <authorList>
            <person name="Feng X."/>
        </authorList>
    </citation>
    <scope>NUCLEOTIDE SEQUENCE</scope>
    <source>
        <strain evidence="11">KCTC 13126</strain>
    </source>
</reference>
<dbReference type="Gene3D" id="3.30.565.10">
    <property type="entry name" value="Histidine kinase-like ATPase, C-terminal domain"/>
    <property type="match status" value="1"/>
</dbReference>
<dbReference type="InterPro" id="IPR009057">
    <property type="entry name" value="Homeodomain-like_sf"/>
</dbReference>
<dbReference type="EC" id="2.7.13.3" evidence="2"/>
<dbReference type="CDD" id="cd17574">
    <property type="entry name" value="REC_OmpR"/>
    <property type="match status" value="1"/>
</dbReference>
<dbReference type="InterPro" id="IPR036890">
    <property type="entry name" value="HATPase_C_sf"/>
</dbReference>
<dbReference type="InterPro" id="IPR005467">
    <property type="entry name" value="His_kinase_dom"/>
</dbReference>
<keyword evidence="12" id="KW-1185">Reference proteome</keyword>
<dbReference type="AlphaFoldDB" id="A0A934S1Z9"/>
<dbReference type="EMBL" id="JAENIL010000055">
    <property type="protein sequence ID" value="MBK1879705.1"/>
    <property type="molecule type" value="Genomic_DNA"/>
</dbReference>
<dbReference type="PRINTS" id="PR00344">
    <property type="entry name" value="BCTRLSENSOR"/>
</dbReference>
<keyword evidence="4" id="KW-0805">Transcription regulation</keyword>
<evidence type="ECO:0000256" key="6">
    <source>
        <dbReference type="ARBA" id="ARBA00023163"/>
    </source>
</evidence>
<evidence type="ECO:0000256" key="7">
    <source>
        <dbReference type="PROSITE-ProRule" id="PRU00169"/>
    </source>
</evidence>
<feature type="domain" description="HTH araC/xylS-type" evidence="8">
    <location>
        <begin position="270"/>
        <end position="369"/>
    </location>
</feature>
<protein>
    <recommendedName>
        <fullName evidence="2">histidine kinase</fullName>
        <ecNumber evidence="2">2.7.13.3</ecNumber>
    </recommendedName>
</protein>
<proteinExistence type="predicted"/>
<dbReference type="PROSITE" id="PS50109">
    <property type="entry name" value="HIS_KIN"/>
    <property type="match status" value="1"/>
</dbReference>
<dbReference type="SUPFAM" id="SSF55874">
    <property type="entry name" value="ATPase domain of HSP90 chaperone/DNA topoisomerase II/histidine kinase"/>
    <property type="match status" value="1"/>
</dbReference>
<organism evidence="11 12">
    <name type="scientific">Pelagicoccus mobilis</name>
    <dbReference type="NCBI Taxonomy" id="415221"/>
    <lineage>
        <taxon>Bacteria</taxon>
        <taxon>Pseudomonadati</taxon>
        <taxon>Verrucomicrobiota</taxon>
        <taxon>Opitutia</taxon>
        <taxon>Puniceicoccales</taxon>
        <taxon>Pelagicoccaceae</taxon>
        <taxon>Pelagicoccus</taxon>
    </lineage>
</organism>
<dbReference type="SMART" id="SM00448">
    <property type="entry name" value="REC"/>
    <property type="match status" value="1"/>
</dbReference>
<evidence type="ECO:0000313" key="12">
    <source>
        <dbReference type="Proteomes" id="UP000617628"/>
    </source>
</evidence>
<dbReference type="PANTHER" id="PTHR43547:SF2">
    <property type="entry name" value="HYBRID SIGNAL TRANSDUCTION HISTIDINE KINASE C"/>
    <property type="match status" value="1"/>
</dbReference>
<evidence type="ECO:0000256" key="2">
    <source>
        <dbReference type="ARBA" id="ARBA00012438"/>
    </source>
</evidence>
<evidence type="ECO:0000256" key="5">
    <source>
        <dbReference type="ARBA" id="ARBA00023125"/>
    </source>
</evidence>
<comment type="catalytic activity">
    <reaction evidence="1">
        <text>ATP + protein L-histidine = ADP + protein N-phospho-L-histidine.</text>
        <dbReference type="EC" id="2.7.13.3"/>
    </reaction>
</comment>
<dbReference type="InterPro" id="IPR011006">
    <property type="entry name" value="CheY-like_superfamily"/>
</dbReference>
<feature type="modified residue" description="4-aspartylphosphate" evidence="7">
    <location>
        <position position="171"/>
    </location>
</feature>
<evidence type="ECO:0000313" key="11">
    <source>
        <dbReference type="EMBL" id="MBK1879705.1"/>
    </source>
</evidence>
<dbReference type="CDD" id="cd00075">
    <property type="entry name" value="HATPase"/>
    <property type="match status" value="1"/>
</dbReference>
<dbReference type="Proteomes" id="UP000617628">
    <property type="component" value="Unassembled WGS sequence"/>
</dbReference>
<dbReference type="GO" id="GO:0000155">
    <property type="term" value="F:phosphorelay sensor kinase activity"/>
    <property type="evidence" value="ECO:0007669"/>
    <property type="project" value="TreeGrafter"/>
</dbReference>
<dbReference type="InterPro" id="IPR004358">
    <property type="entry name" value="Sig_transdc_His_kin-like_C"/>
</dbReference>
<accession>A0A934S1Z9</accession>
<evidence type="ECO:0000256" key="3">
    <source>
        <dbReference type="ARBA" id="ARBA00022553"/>
    </source>
</evidence>
<dbReference type="SUPFAM" id="SSF46689">
    <property type="entry name" value="Homeodomain-like"/>
    <property type="match status" value="1"/>
</dbReference>
<sequence>MITNWSTEGEALQLDVSDNGIGIPKEKIPNVTDPFYRADYNLGDQGSSGIGLALVSGLVQVWGGHIQIESETGGPKRGTAVTINLPLNLFKGSIANPEFNSVAPEPEELNEQELQEETVSKPSILVVEDNPDVLKFLKDEISEHFEVRSAENGIEGLEKISESHPDLIVTDVMMPEMDGIEFCRKIREDNETCHIPVIILTARTADEHYIEGIETGADEYFSKPVRAELLIARIHNLLNSRQRLRDRFTEQVLVEPQSVTVVSSDKLFLERAIKTLEDNMQTEGYDVEAFANDLKMSRVTLYRKLKAITGMPTVDFIRTMRLKRAAQLLKATDLPIGEILIQAGYYDASSFSRAFKKEFDMTPTQYRYKGSESLETSPRA</sequence>
<evidence type="ECO:0000256" key="4">
    <source>
        <dbReference type="ARBA" id="ARBA00023015"/>
    </source>
</evidence>
<dbReference type="Pfam" id="PF12833">
    <property type="entry name" value="HTH_18"/>
    <property type="match status" value="1"/>
</dbReference>
<keyword evidence="6" id="KW-0804">Transcription</keyword>
<dbReference type="Gene3D" id="1.10.10.60">
    <property type="entry name" value="Homeodomain-like"/>
    <property type="match status" value="1"/>
</dbReference>
<dbReference type="InterPro" id="IPR018062">
    <property type="entry name" value="HTH_AraC-typ_CS"/>
</dbReference>
<dbReference type="GO" id="GO:0043565">
    <property type="term" value="F:sequence-specific DNA binding"/>
    <property type="evidence" value="ECO:0007669"/>
    <property type="project" value="InterPro"/>
</dbReference>
<dbReference type="PROSITE" id="PS01124">
    <property type="entry name" value="HTH_ARAC_FAMILY_2"/>
    <property type="match status" value="1"/>
</dbReference>
<dbReference type="SMART" id="SM00342">
    <property type="entry name" value="HTH_ARAC"/>
    <property type="match status" value="1"/>
</dbReference>
<keyword evidence="5" id="KW-0238">DNA-binding</keyword>
<keyword evidence="3 7" id="KW-0597">Phosphoprotein</keyword>
<evidence type="ECO:0000259" key="9">
    <source>
        <dbReference type="PROSITE" id="PS50109"/>
    </source>
</evidence>
<dbReference type="RefSeq" id="WP_200357919.1">
    <property type="nucleotide sequence ID" value="NZ_JAENIL010000055.1"/>
</dbReference>
<dbReference type="Gene3D" id="3.40.50.2300">
    <property type="match status" value="1"/>
</dbReference>
<dbReference type="SMART" id="SM00387">
    <property type="entry name" value="HATPase_c"/>
    <property type="match status" value="1"/>
</dbReference>
<evidence type="ECO:0000256" key="1">
    <source>
        <dbReference type="ARBA" id="ARBA00000085"/>
    </source>
</evidence>
<dbReference type="InterPro" id="IPR003594">
    <property type="entry name" value="HATPase_dom"/>
</dbReference>
<dbReference type="Pfam" id="PF00072">
    <property type="entry name" value="Response_reg"/>
    <property type="match status" value="1"/>
</dbReference>
<dbReference type="PROSITE" id="PS00041">
    <property type="entry name" value="HTH_ARAC_FAMILY_1"/>
    <property type="match status" value="1"/>
</dbReference>
<gene>
    <name evidence="11" type="ORF">JIN87_22660</name>
</gene>
<dbReference type="InterPro" id="IPR018060">
    <property type="entry name" value="HTH_AraC"/>
</dbReference>
<feature type="domain" description="Response regulatory" evidence="10">
    <location>
        <begin position="123"/>
        <end position="238"/>
    </location>
</feature>
<dbReference type="FunFam" id="3.40.50.2300:FF:000138">
    <property type="entry name" value="Two-component system sensor histidine kinase/response regulator"/>
    <property type="match status" value="1"/>
</dbReference>
<feature type="domain" description="Histidine kinase" evidence="9">
    <location>
        <begin position="1"/>
        <end position="89"/>
    </location>
</feature>
<dbReference type="GO" id="GO:0003700">
    <property type="term" value="F:DNA-binding transcription factor activity"/>
    <property type="evidence" value="ECO:0007669"/>
    <property type="project" value="InterPro"/>
</dbReference>
<dbReference type="SUPFAM" id="SSF52172">
    <property type="entry name" value="CheY-like"/>
    <property type="match status" value="1"/>
</dbReference>
<dbReference type="PANTHER" id="PTHR43547">
    <property type="entry name" value="TWO-COMPONENT HISTIDINE KINASE"/>
    <property type="match status" value="1"/>
</dbReference>
<evidence type="ECO:0000259" key="10">
    <source>
        <dbReference type="PROSITE" id="PS50110"/>
    </source>
</evidence>
<comment type="caution">
    <text evidence="11">The sequence shown here is derived from an EMBL/GenBank/DDBJ whole genome shotgun (WGS) entry which is preliminary data.</text>
</comment>